<sequence length="97" mass="10653">MVTMTNSERAVYVVHDRTTSAQPGILTTAFESVTKAIAHLDAFRAQQPGAPGPLHWETGPGWADGRDAQGNTVFYVFGLALVADNELTYFERTARQR</sequence>
<gene>
    <name evidence="1" type="ORF">SAMN04489730_0020</name>
</gene>
<evidence type="ECO:0000313" key="1">
    <source>
        <dbReference type="EMBL" id="SFW11465.1"/>
    </source>
</evidence>
<evidence type="ECO:0000313" key="2">
    <source>
        <dbReference type="Proteomes" id="UP000182740"/>
    </source>
</evidence>
<dbReference type="AlphaFoldDB" id="A0A1K1LKN8"/>
<name>A0A1K1LKN8_9PSEU</name>
<protein>
    <submittedName>
        <fullName evidence="1">Uncharacterized protein</fullName>
    </submittedName>
</protein>
<proteinExistence type="predicted"/>
<dbReference type="STRING" id="546364.SAMN04489730_0020"/>
<reference evidence="2" key="1">
    <citation type="submission" date="2016-11" db="EMBL/GenBank/DDBJ databases">
        <authorList>
            <person name="Varghese N."/>
            <person name="Submissions S."/>
        </authorList>
    </citation>
    <scope>NUCLEOTIDE SEQUENCE [LARGE SCALE GENOMIC DNA]</scope>
    <source>
        <strain evidence="2">DSM 44671</strain>
    </source>
</reference>
<dbReference type="EMBL" id="FPJG01000001">
    <property type="protein sequence ID" value="SFW11465.1"/>
    <property type="molecule type" value="Genomic_DNA"/>
</dbReference>
<organism evidence="1 2">
    <name type="scientific">Amycolatopsis australiensis</name>
    <dbReference type="NCBI Taxonomy" id="546364"/>
    <lineage>
        <taxon>Bacteria</taxon>
        <taxon>Bacillati</taxon>
        <taxon>Actinomycetota</taxon>
        <taxon>Actinomycetes</taxon>
        <taxon>Pseudonocardiales</taxon>
        <taxon>Pseudonocardiaceae</taxon>
        <taxon>Amycolatopsis</taxon>
    </lineage>
</organism>
<keyword evidence="2" id="KW-1185">Reference proteome</keyword>
<dbReference type="Proteomes" id="UP000182740">
    <property type="component" value="Unassembled WGS sequence"/>
</dbReference>
<accession>A0A1K1LKN8</accession>